<dbReference type="Pfam" id="PF09459">
    <property type="entry name" value="EB_dh"/>
    <property type="match status" value="1"/>
</dbReference>
<evidence type="ECO:0000256" key="5">
    <source>
        <dbReference type="ARBA" id="ARBA00023004"/>
    </source>
</evidence>
<keyword evidence="3" id="KW-0479">Metal-binding</keyword>
<evidence type="ECO:0000256" key="4">
    <source>
        <dbReference type="ARBA" id="ARBA00022982"/>
    </source>
</evidence>
<keyword evidence="6" id="KW-1133">Transmembrane helix</keyword>
<keyword evidence="4" id="KW-0249">Electron transport</keyword>
<dbReference type="Gene3D" id="2.60.40.1190">
    <property type="match status" value="1"/>
</dbReference>
<evidence type="ECO:0000313" key="8">
    <source>
        <dbReference type="EMBL" id="OGI39863.1"/>
    </source>
</evidence>
<keyword evidence="6" id="KW-0472">Membrane</keyword>
<feature type="transmembrane region" description="Helical" evidence="6">
    <location>
        <begin position="325"/>
        <end position="347"/>
    </location>
</feature>
<dbReference type="STRING" id="1817756.A2140_07255"/>
<keyword evidence="2" id="KW-0349">Heme</keyword>
<feature type="domain" description="Cytochrome c-552/DMSO reductase-like haem-binding" evidence="7">
    <location>
        <begin position="45"/>
        <end position="237"/>
    </location>
</feature>
<protein>
    <recommendedName>
        <fullName evidence="7">Cytochrome c-552/DMSO reductase-like haem-binding domain-containing protein</fullName>
    </recommendedName>
</protein>
<feature type="non-terminal residue" evidence="8">
    <location>
        <position position="1"/>
    </location>
</feature>
<comment type="caution">
    <text evidence="8">The sequence shown here is derived from an EMBL/GenBank/DDBJ whole genome shotgun (WGS) entry which is preliminary data.</text>
</comment>
<name>A0A1F6T3Z5_9PROT</name>
<dbReference type="EMBL" id="MFSQ01000076">
    <property type="protein sequence ID" value="OGI39863.1"/>
    <property type="molecule type" value="Genomic_DNA"/>
</dbReference>
<evidence type="ECO:0000256" key="3">
    <source>
        <dbReference type="ARBA" id="ARBA00022723"/>
    </source>
</evidence>
<proteinExistence type="predicted"/>
<evidence type="ECO:0000313" key="9">
    <source>
        <dbReference type="Proteomes" id="UP000178379"/>
    </source>
</evidence>
<gene>
    <name evidence="8" type="ORF">A2140_07255</name>
</gene>
<organism evidence="8 9">
    <name type="scientific">Candidatus Muproteobacteria bacterium RBG_16_62_13</name>
    <dbReference type="NCBI Taxonomy" id="1817756"/>
    <lineage>
        <taxon>Bacteria</taxon>
        <taxon>Pseudomonadati</taxon>
        <taxon>Pseudomonadota</taxon>
        <taxon>Candidatus Muproteobacteria</taxon>
    </lineage>
</organism>
<keyword evidence="6" id="KW-0812">Transmembrane</keyword>
<dbReference type="GO" id="GO:0046872">
    <property type="term" value="F:metal ion binding"/>
    <property type="evidence" value="ECO:0007669"/>
    <property type="project" value="UniProtKB-KW"/>
</dbReference>
<keyword evidence="5" id="KW-0408">Iron</keyword>
<evidence type="ECO:0000256" key="2">
    <source>
        <dbReference type="ARBA" id="ARBA00022617"/>
    </source>
</evidence>
<evidence type="ECO:0000259" key="7">
    <source>
        <dbReference type="Pfam" id="PF09459"/>
    </source>
</evidence>
<evidence type="ECO:0000256" key="6">
    <source>
        <dbReference type="SAM" id="Phobius"/>
    </source>
</evidence>
<reference evidence="8 9" key="1">
    <citation type="journal article" date="2016" name="Nat. Commun.">
        <title>Thousands of microbial genomes shed light on interconnected biogeochemical processes in an aquifer system.</title>
        <authorList>
            <person name="Anantharaman K."/>
            <person name="Brown C.T."/>
            <person name="Hug L.A."/>
            <person name="Sharon I."/>
            <person name="Castelle C.J."/>
            <person name="Probst A.J."/>
            <person name="Thomas B.C."/>
            <person name="Singh A."/>
            <person name="Wilkins M.J."/>
            <person name="Karaoz U."/>
            <person name="Brodie E.L."/>
            <person name="Williams K.H."/>
            <person name="Hubbard S.S."/>
            <person name="Banfield J.F."/>
        </authorList>
    </citation>
    <scope>NUCLEOTIDE SEQUENCE [LARGE SCALE GENOMIC DNA]</scope>
</reference>
<accession>A0A1F6T3Z5</accession>
<dbReference type="GO" id="GO:0020037">
    <property type="term" value="F:heme binding"/>
    <property type="evidence" value="ECO:0007669"/>
    <property type="project" value="InterPro"/>
</dbReference>
<dbReference type="AlphaFoldDB" id="A0A1F6T3Z5"/>
<evidence type="ECO:0000256" key="1">
    <source>
        <dbReference type="ARBA" id="ARBA00022448"/>
    </source>
</evidence>
<sequence length="352" mass="40440">GYITIGDRMRFFTNEATKKEVQAHPYLGKKKQVEVGKHLPETRSNIADWKSVVPEAQLRAQRQAGYFLDLWHWRAHRSSPIGKSDDQVIAEARYGDEGKGPFFDNWDKDKKQPKLMLDPAKTGKRALNWDNIANRRLGFNDLYYLREDQSRPYDPKHAWKEGDVLPRRVLRAGEGSRADISVHGQARWKDGYWDVTLVRKMDTGRPLDDKAFVDNRVYSVGFAVHRHAFGSRWHYVSLPKRLGLNRQADFKAVPFKGAEPGWEQDWQPVTLFYPGQVSWPLLNSPRHAGAESISKGIPVRARHSEIQLAHYGVEMEFSNEIRHQWLLTLISGVLLIAGFGVALYSLLGKEEK</sequence>
<dbReference type="Proteomes" id="UP000178379">
    <property type="component" value="Unassembled WGS sequence"/>
</dbReference>
<dbReference type="InterPro" id="IPR019020">
    <property type="entry name" value="Cyt-c552/DMSO_Rdtase_haem-bd"/>
</dbReference>
<keyword evidence="1" id="KW-0813">Transport</keyword>